<sequence>MMRSAFIQISIAAAALWLGFLCLTNRDEGASWNQSGYNVARATETADDRMIVVSCVGDSITAGGGASAPNMTYVSQLSRALGAGFNVTGYGVSSTTMLKHGLCSKDTTHCEGLCAYWNTTAYQRVIASQPDVITIMLGTNDAKGCNWWGPPNGSPSGVAYHAAYVDMVKIFQSLPSKPRVYLVIPPPLVNPPTHPDDPPVWNMSKQVLNEIIPKELPKLLVETGAAGVIDVWTALGGTDGYEQPSMTADGCHPKDPAAAIIAQAIAEAIQKDQGGKTAAD</sequence>
<dbReference type="SUPFAM" id="SSF52266">
    <property type="entry name" value="SGNH hydrolase"/>
    <property type="match status" value="1"/>
</dbReference>
<dbReference type="PANTHER" id="PTHR30383">
    <property type="entry name" value="THIOESTERASE 1/PROTEASE 1/LYSOPHOSPHOLIPASE L1"/>
    <property type="match status" value="1"/>
</dbReference>
<name>A0A9N8DFV7_9STRA</name>
<evidence type="ECO:0000259" key="2">
    <source>
        <dbReference type="Pfam" id="PF13472"/>
    </source>
</evidence>
<gene>
    <name evidence="3" type="ORF">SEMRO_130_G062060.1</name>
</gene>
<reference evidence="3" key="1">
    <citation type="submission" date="2020-06" db="EMBL/GenBank/DDBJ databases">
        <authorList>
            <consortium name="Plant Systems Biology data submission"/>
        </authorList>
    </citation>
    <scope>NUCLEOTIDE SEQUENCE</scope>
    <source>
        <strain evidence="3">D6</strain>
    </source>
</reference>
<evidence type="ECO:0000256" key="1">
    <source>
        <dbReference type="SAM" id="SignalP"/>
    </source>
</evidence>
<feature type="chain" id="PRO_5040435025" evidence="1">
    <location>
        <begin position="30"/>
        <end position="280"/>
    </location>
</feature>
<feature type="signal peptide" evidence="1">
    <location>
        <begin position="1"/>
        <end position="29"/>
    </location>
</feature>
<dbReference type="EMBL" id="CAICTM010000129">
    <property type="protein sequence ID" value="CAB9502218.1"/>
    <property type="molecule type" value="Genomic_DNA"/>
</dbReference>
<dbReference type="Pfam" id="PF13472">
    <property type="entry name" value="Lipase_GDSL_2"/>
    <property type="match status" value="1"/>
</dbReference>
<dbReference type="AlphaFoldDB" id="A0A9N8DFV7"/>
<dbReference type="Proteomes" id="UP001153069">
    <property type="component" value="Unassembled WGS sequence"/>
</dbReference>
<proteinExistence type="predicted"/>
<dbReference type="PANTHER" id="PTHR30383:SF5">
    <property type="entry name" value="SGNH HYDROLASE-TYPE ESTERASE DOMAIN-CONTAINING PROTEIN"/>
    <property type="match status" value="1"/>
</dbReference>
<comment type="caution">
    <text evidence="3">The sequence shown here is derived from an EMBL/GenBank/DDBJ whole genome shotgun (WGS) entry which is preliminary data.</text>
</comment>
<dbReference type="OrthoDB" id="2119228at2759"/>
<dbReference type="InterPro" id="IPR051532">
    <property type="entry name" value="Ester_Hydrolysis_Enzymes"/>
</dbReference>
<feature type="domain" description="SGNH hydrolase-type esterase" evidence="2">
    <location>
        <begin position="55"/>
        <end position="255"/>
    </location>
</feature>
<keyword evidence="1" id="KW-0732">Signal</keyword>
<evidence type="ECO:0000313" key="4">
    <source>
        <dbReference type="Proteomes" id="UP001153069"/>
    </source>
</evidence>
<evidence type="ECO:0000313" key="3">
    <source>
        <dbReference type="EMBL" id="CAB9502218.1"/>
    </source>
</evidence>
<accession>A0A9N8DFV7</accession>
<keyword evidence="4" id="KW-1185">Reference proteome</keyword>
<organism evidence="3 4">
    <name type="scientific">Seminavis robusta</name>
    <dbReference type="NCBI Taxonomy" id="568900"/>
    <lineage>
        <taxon>Eukaryota</taxon>
        <taxon>Sar</taxon>
        <taxon>Stramenopiles</taxon>
        <taxon>Ochrophyta</taxon>
        <taxon>Bacillariophyta</taxon>
        <taxon>Bacillariophyceae</taxon>
        <taxon>Bacillariophycidae</taxon>
        <taxon>Naviculales</taxon>
        <taxon>Naviculaceae</taxon>
        <taxon>Seminavis</taxon>
    </lineage>
</organism>
<dbReference type="Gene3D" id="3.40.50.1110">
    <property type="entry name" value="SGNH hydrolase"/>
    <property type="match status" value="1"/>
</dbReference>
<dbReference type="InterPro" id="IPR036514">
    <property type="entry name" value="SGNH_hydro_sf"/>
</dbReference>
<protein>
    <submittedName>
        <fullName evidence="3">Lipolytic protein G-D-S-L family</fullName>
    </submittedName>
</protein>
<dbReference type="InterPro" id="IPR013830">
    <property type="entry name" value="SGNH_hydro"/>
</dbReference>
<dbReference type="GO" id="GO:0004622">
    <property type="term" value="F:phosphatidylcholine lysophospholipase activity"/>
    <property type="evidence" value="ECO:0007669"/>
    <property type="project" value="TreeGrafter"/>
</dbReference>